<keyword evidence="1" id="KW-1133">Transmembrane helix</keyword>
<dbReference type="Proteomes" id="UP000557717">
    <property type="component" value="Unassembled WGS sequence"/>
</dbReference>
<gene>
    <name evidence="2" type="ORF">HNR46_003107</name>
</gene>
<accession>A0A840VGB1</accession>
<keyword evidence="3" id="KW-1185">Reference proteome</keyword>
<feature type="transmembrane region" description="Helical" evidence="1">
    <location>
        <begin position="157"/>
        <end position="176"/>
    </location>
</feature>
<comment type="caution">
    <text evidence="2">The sequence shown here is derived from an EMBL/GenBank/DDBJ whole genome shotgun (WGS) entry which is preliminary data.</text>
</comment>
<dbReference type="RefSeq" id="WP_184020235.1">
    <property type="nucleotide sequence ID" value="NZ_JACHFD010000016.1"/>
</dbReference>
<evidence type="ECO:0000313" key="3">
    <source>
        <dbReference type="Proteomes" id="UP000557717"/>
    </source>
</evidence>
<keyword evidence="1" id="KW-0812">Transmembrane</keyword>
<sequence>MKPLRSSHLSHQAVALGDMKTASGDKVVVPGLRSRVVVGSAVLLATLSPLLALAQLAYDIRVETLTEIYRESGGLPAISRILAPFGPIDLWSYLTPIALGVAAGAAWKVRLSGGMSIAVLLSVALQLAGYWAAFAPYAALLQMTGVIPRWPYPWEPFVANLSLVVVSWGSAIWAVAKARARGRAHAMPSLE</sequence>
<protein>
    <submittedName>
        <fullName evidence="2">Uncharacterized protein</fullName>
    </submittedName>
</protein>
<feature type="transmembrane region" description="Helical" evidence="1">
    <location>
        <begin position="90"/>
        <end position="109"/>
    </location>
</feature>
<evidence type="ECO:0000313" key="2">
    <source>
        <dbReference type="EMBL" id="MBB5352859.1"/>
    </source>
</evidence>
<keyword evidence="1" id="KW-0472">Membrane</keyword>
<dbReference type="AlphaFoldDB" id="A0A840VGB1"/>
<feature type="transmembrane region" description="Helical" evidence="1">
    <location>
        <begin position="116"/>
        <end position="137"/>
    </location>
</feature>
<feature type="transmembrane region" description="Helical" evidence="1">
    <location>
        <begin position="36"/>
        <end position="58"/>
    </location>
</feature>
<reference evidence="2 3" key="1">
    <citation type="submission" date="2020-08" db="EMBL/GenBank/DDBJ databases">
        <title>Genomic Encyclopedia of Type Strains, Phase IV (KMG-IV): sequencing the most valuable type-strain genomes for metagenomic binning, comparative biology and taxonomic classification.</title>
        <authorList>
            <person name="Goeker M."/>
        </authorList>
    </citation>
    <scope>NUCLEOTIDE SEQUENCE [LARGE SCALE GENOMIC DNA]</scope>
    <source>
        <strain evidence="2 3">YC6886</strain>
    </source>
</reference>
<evidence type="ECO:0000256" key="1">
    <source>
        <dbReference type="SAM" id="Phobius"/>
    </source>
</evidence>
<name>A0A840VGB1_9BACT</name>
<organism evidence="2 3">
    <name type="scientific">Haloferula luteola</name>
    <dbReference type="NCBI Taxonomy" id="595692"/>
    <lineage>
        <taxon>Bacteria</taxon>
        <taxon>Pseudomonadati</taxon>
        <taxon>Verrucomicrobiota</taxon>
        <taxon>Verrucomicrobiia</taxon>
        <taxon>Verrucomicrobiales</taxon>
        <taxon>Verrucomicrobiaceae</taxon>
        <taxon>Haloferula</taxon>
    </lineage>
</organism>
<dbReference type="EMBL" id="JACHFD010000016">
    <property type="protein sequence ID" value="MBB5352859.1"/>
    <property type="molecule type" value="Genomic_DNA"/>
</dbReference>
<proteinExistence type="predicted"/>